<gene>
    <name evidence="1" type="ORF">KHA97_13515</name>
</gene>
<dbReference type="AlphaFoldDB" id="A0A942TH95"/>
<keyword evidence="2" id="KW-1185">Reference proteome</keyword>
<dbReference type="InterPro" id="IPR043519">
    <property type="entry name" value="NT_sf"/>
</dbReference>
<evidence type="ECO:0000313" key="1">
    <source>
        <dbReference type="EMBL" id="MBS4196079.1"/>
    </source>
</evidence>
<reference evidence="1 2" key="1">
    <citation type="submission" date="2021-05" db="EMBL/GenBank/DDBJ databases">
        <title>Novel Bacillus species.</title>
        <authorList>
            <person name="Liu G."/>
        </authorList>
    </citation>
    <scope>NUCLEOTIDE SEQUENCE [LARGE SCALE GENOMIC DNA]</scope>
    <source>
        <strain evidence="2">FJAT-49780</strain>
    </source>
</reference>
<evidence type="ECO:0000313" key="2">
    <source>
        <dbReference type="Proteomes" id="UP000681414"/>
    </source>
</evidence>
<name>A0A942TH95_9BACI</name>
<protein>
    <submittedName>
        <fullName evidence="1">Aminoglycoside 6-adenylyltransferase</fullName>
    </submittedName>
</protein>
<dbReference type="Pfam" id="PF04439">
    <property type="entry name" value="Adenyl_transf"/>
    <property type="match status" value="1"/>
</dbReference>
<dbReference type="Proteomes" id="UP000681414">
    <property type="component" value="Unassembled WGS sequence"/>
</dbReference>
<dbReference type="SUPFAM" id="SSF81301">
    <property type="entry name" value="Nucleotidyltransferase"/>
    <property type="match status" value="1"/>
</dbReference>
<sequence>MGLETKHYERDLAIPKHREELLDAIQKDLKNDANVLAVYYGGSIGNENTDLYSDIDLRIVVKDDVFEEYRLNKKQRATNWGKVLFFEDFPWASHSIAHYHSFIKVDSFYYKTRDLQPPVWLQNIKIVHDTDNLMKDILEESMKLSYQPNVQEVEIWRTKFFASVQEAYRRIMRKEIYYALHFLDNLRLSMVAAWFMDAGIQPNTFGDWAKLEGDRSKLLDWQLELLEKWHSNRDPNNIMNVIKSIIPEFIKVHESLCVKVRIEENSEWVDEIFKMVI</sequence>
<dbReference type="Gene3D" id="3.30.460.10">
    <property type="entry name" value="Beta Polymerase, domain 2"/>
    <property type="match status" value="1"/>
</dbReference>
<comment type="caution">
    <text evidence="1">The sequence shown here is derived from an EMBL/GenBank/DDBJ whole genome shotgun (WGS) entry which is preliminary data.</text>
</comment>
<dbReference type="RefSeq" id="WP_213125242.1">
    <property type="nucleotide sequence ID" value="NZ_JAGYPG010000002.1"/>
</dbReference>
<proteinExistence type="predicted"/>
<dbReference type="EMBL" id="JAGYPG010000002">
    <property type="protein sequence ID" value="MBS4196079.1"/>
    <property type="molecule type" value="Genomic_DNA"/>
</dbReference>
<dbReference type="InterPro" id="IPR007530">
    <property type="entry name" value="Aminoglycoside_adenylylTfrase"/>
</dbReference>
<accession>A0A942TH95</accession>
<organism evidence="1 2">
    <name type="scientific">Lederbergia citri</name>
    <dbReference type="NCBI Taxonomy" id="2833580"/>
    <lineage>
        <taxon>Bacteria</taxon>
        <taxon>Bacillati</taxon>
        <taxon>Bacillota</taxon>
        <taxon>Bacilli</taxon>
        <taxon>Bacillales</taxon>
        <taxon>Bacillaceae</taxon>
        <taxon>Lederbergia</taxon>
    </lineage>
</organism>